<evidence type="ECO:0000313" key="10">
    <source>
        <dbReference type="Proteomes" id="UP000479335"/>
    </source>
</evidence>
<keyword evidence="5 8" id="KW-0812">Transmembrane</keyword>
<evidence type="ECO:0000256" key="4">
    <source>
        <dbReference type="ARBA" id="ARBA00022519"/>
    </source>
</evidence>
<dbReference type="GO" id="GO:0015628">
    <property type="term" value="P:protein secretion by the type II secretion system"/>
    <property type="evidence" value="ECO:0007669"/>
    <property type="project" value="TreeGrafter"/>
</dbReference>
<dbReference type="Proteomes" id="UP000479335">
    <property type="component" value="Unassembled WGS sequence"/>
</dbReference>
<dbReference type="PANTHER" id="PTHR39583">
    <property type="entry name" value="TYPE II SECRETION SYSTEM PROTEIN J-RELATED"/>
    <property type="match status" value="1"/>
</dbReference>
<dbReference type="InterPro" id="IPR045584">
    <property type="entry name" value="Pilin-like"/>
</dbReference>
<protein>
    <submittedName>
        <fullName evidence="9">Prepilin-type N-terminal cleavage/methylation domain-containing protein</fullName>
    </submittedName>
</protein>
<keyword evidence="2" id="KW-1003">Cell membrane</keyword>
<dbReference type="NCBIfam" id="TIGR02532">
    <property type="entry name" value="IV_pilin_GFxxxE"/>
    <property type="match status" value="1"/>
</dbReference>
<dbReference type="EMBL" id="WWCN01000001">
    <property type="protein sequence ID" value="MYM21443.1"/>
    <property type="molecule type" value="Genomic_DNA"/>
</dbReference>
<dbReference type="InterPro" id="IPR051621">
    <property type="entry name" value="T2SS_protein_J"/>
</dbReference>
<evidence type="ECO:0000256" key="7">
    <source>
        <dbReference type="ARBA" id="ARBA00023136"/>
    </source>
</evidence>
<comment type="subcellular location">
    <subcellularLocation>
        <location evidence="1">Cell inner membrane</location>
        <topology evidence="1">Single-pass membrane protein</topology>
    </subcellularLocation>
</comment>
<evidence type="ECO:0000256" key="6">
    <source>
        <dbReference type="ARBA" id="ARBA00022989"/>
    </source>
</evidence>
<dbReference type="GO" id="GO:0005886">
    <property type="term" value="C:plasma membrane"/>
    <property type="evidence" value="ECO:0007669"/>
    <property type="project" value="UniProtKB-SubCell"/>
</dbReference>
<evidence type="ECO:0000256" key="5">
    <source>
        <dbReference type="ARBA" id="ARBA00022692"/>
    </source>
</evidence>
<feature type="transmembrane region" description="Helical" evidence="8">
    <location>
        <begin position="6"/>
        <end position="27"/>
    </location>
</feature>
<keyword evidence="10" id="KW-1185">Reference proteome</keyword>
<evidence type="ECO:0000256" key="3">
    <source>
        <dbReference type="ARBA" id="ARBA00022481"/>
    </source>
</evidence>
<keyword evidence="4" id="KW-0997">Cell inner membrane</keyword>
<dbReference type="PANTHER" id="PTHR39583:SF2">
    <property type="entry name" value="TYPE II SECRETION SYSTEM PROTEIN J"/>
    <property type="match status" value="1"/>
</dbReference>
<dbReference type="AlphaFoldDB" id="A0A6L8K1V5"/>
<gene>
    <name evidence="9" type="ORF">GTP46_02120</name>
</gene>
<keyword evidence="7 8" id="KW-0472">Membrane</keyword>
<evidence type="ECO:0000313" key="9">
    <source>
        <dbReference type="EMBL" id="MYM21443.1"/>
    </source>
</evidence>
<evidence type="ECO:0000256" key="2">
    <source>
        <dbReference type="ARBA" id="ARBA00022475"/>
    </source>
</evidence>
<reference evidence="9 10" key="1">
    <citation type="submission" date="2019-12" db="EMBL/GenBank/DDBJ databases">
        <title>Novel species isolated from a subtropical stream in China.</title>
        <authorList>
            <person name="Lu H."/>
        </authorList>
    </citation>
    <scope>NUCLEOTIDE SEQUENCE [LARGE SCALE GENOMIC DNA]</scope>
    <source>
        <strain evidence="9 10">FT135W</strain>
    </source>
</reference>
<comment type="caution">
    <text evidence="9">The sequence shown here is derived from an EMBL/GenBank/DDBJ whole genome shotgun (WGS) entry which is preliminary data.</text>
</comment>
<accession>A0A6L8K1V5</accession>
<evidence type="ECO:0000256" key="1">
    <source>
        <dbReference type="ARBA" id="ARBA00004377"/>
    </source>
</evidence>
<evidence type="ECO:0000256" key="8">
    <source>
        <dbReference type="SAM" id="Phobius"/>
    </source>
</evidence>
<proteinExistence type="predicted"/>
<sequence>MKSARGFTLIELLLAISILAIIAVLGWRGLDSIVRSRETLTVSMEQTRGLQLAFAQMQSDCANLPDAALLRGRAFLQAEDNRITLVRMVMTENQPTRLQVVSYRVAGGVLTRRESLATRELTQLDNLWQAALGDTDASMAAVALQSSIQGMAMRMWMPSTAATAGGWRPAAGISTAAAAGNSLPTGLEVSMTQQGQEIPMVKSFLLGAL</sequence>
<keyword evidence="3" id="KW-0488">Methylation</keyword>
<name>A0A6L8K1V5_9BURK</name>
<dbReference type="InterPro" id="IPR012902">
    <property type="entry name" value="N_methyl_site"/>
</dbReference>
<dbReference type="Pfam" id="PF07963">
    <property type="entry name" value="N_methyl"/>
    <property type="match status" value="1"/>
</dbReference>
<keyword evidence="6 8" id="KW-1133">Transmembrane helix</keyword>
<dbReference type="SUPFAM" id="SSF54523">
    <property type="entry name" value="Pili subunits"/>
    <property type="match status" value="1"/>
</dbReference>
<dbReference type="PROSITE" id="PS00409">
    <property type="entry name" value="PROKAR_NTER_METHYL"/>
    <property type="match status" value="1"/>
</dbReference>
<organism evidence="9 10">
    <name type="scientific">Duganella flavida</name>
    <dbReference type="NCBI Taxonomy" id="2692175"/>
    <lineage>
        <taxon>Bacteria</taxon>
        <taxon>Pseudomonadati</taxon>
        <taxon>Pseudomonadota</taxon>
        <taxon>Betaproteobacteria</taxon>
        <taxon>Burkholderiales</taxon>
        <taxon>Oxalobacteraceae</taxon>
        <taxon>Telluria group</taxon>
        <taxon>Duganella</taxon>
    </lineage>
</organism>